<organism evidence="1 2">
    <name type="scientific">Variovorax rhizosphaerae</name>
    <dbReference type="NCBI Taxonomy" id="1836200"/>
    <lineage>
        <taxon>Bacteria</taxon>
        <taxon>Pseudomonadati</taxon>
        <taxon>Pseudomonadota</taxon>
        <taxon>Betaproteobacteria</taxon>
        <taxon>Burkholderiales</taxon>
        <taxon>Comamonadaceae</taxon>
        <taxon>Variovorax</taxon>
    </lineage>
</organism>
<proteinExistence type="predicted"/>
<name>A0ABU8WYV8_9BURK</name>
<keyword evidence="2" id="KW-1185">Reference proteome</keyword>
<accession>A0ABU8WYV8</accession>
<dbReference type="RefSeq" id="WP_340348670.1">
    <property type="nucleotide sequence ID" value="NZ_JBBKZT010000063.1"/>
</dbReference>
<reference evidence="1 2" key="1">
    <citation type="submission" date="2024-03" db="EMBL/GenBank/DDBJ databases">
        <title>Novel species of the genus Variovorax.</title>
        <authorList>
            <person name="Liu Q."/>
            <person name="Xin Y.-H."/>
        </authorList>
    </citation>
    <scope>NUCLEOTIDE SEQUENCE [LARGE SCALE GENOMIC DNA]</scope>
    <source>
        <strain evidence="1 2">KACC 18900</strain>
    </source>
</reference>
<protein>
    <submittedName>
        <fullName evidence="1">Uncharacterized protein</fullName>
    </submittedName>
</protein>
<evidence type="ECO:0000313" key="1">
    <source>
        <dbReference type="EMBL" id="MEJ8852730.1"/>
    </source>
</evidence>
<sequence>MLLKIDKRLRTARLHREDCKRIPSPVGSVHKPIGKLGRDGGWFSVTSEAEASAVARTNFPQAKFDRCQFCQTTGKVAGSAAVVTQ</sequence>
<dbReference type="EMBL" id="JBBKZT010000063">
    <property type="protein sequence ID" value="MEJ8852730.1"/>
    <property type="molecule type" value="Genomic_DNA"/>
</dbReference>
<evidence type="ECO:0000313" key="2">
    <source>
        <dbReference type="Proteomes" id="UP001385892"/>
    </source>
</evidence>
<comment type="caution">
    <text evidence="1">The sequence shown here is derived from an EMBL/GenBank/DDBJ whole genome shotgun (WGS) entry which is preliminary data.</text>
</comment>
<gene>
    <name evidence="1" type="ORF">WKW82_39475</name>
</gene>
<dbReference type="Proteomes" id="UP001385892">
    <property type="component" value="Unassembled WGS sequence"/>
</dbReference>